<dbReference type="AlphaFoldDB" id="A0ABD2Y0T8"/>
<protein>
    <submittedName>
        <fullName evidence="1">Uncharacterized protein</fullName>
    </submittedName>
</protein>
<organism evidence="1 2">
    <name type="scientific">Cinchona calisaya</name>
    <dbReference type="NCBI Taxonomy" id="153742"/>
    <lineage>
        <taxon>Eukaryota</taxon>
        <taxon>Viridiplantae</taxon>
        <taxon>Streptophyta</taxon>
        <taxon>Embryophyta</taxon>
        <taxon>Tracheophyta</taxon>
        <taxon>Spermatophyta</taxon>
        <taxon>Magnoliopsida</taxon>
        <taxon>eudicotyledons</taxon>
        <taxon>Gunneridae</taxon>
        <taxon>Pentapetalae</taxon>
        <taxon>asterids</taxon>
        <taxon>lamiids</taxon>
        <taxon>Gentianales</taxon>
        <taxon>Rubiaceae</taxon>
        <taxon>Cinchonoideae</taxon>
        <taxon>Cinchoneae</taxon>
        <taxon>Cinchona</taxon>
    </lineage>
</organism>
<evidence type="ECO:0000313" key="2">
    <source>
        <dbReference type="Proteomes" id="UP001630127"/>
    </source>
</evidence>
<comment type="caution">
    <text evidence="1">The sequence shown here is derived from an EMBL/GenBank/DDBJ whole genome shotgun (WGS) entry which is preliminary data.</text>
</comment>
<gene>
    <name evidence="1" type="ORF">ACH5RR_035641</name>
</gene>
<evidence type="ECO:0000313" key="1">
    <source>
        <dbReference type="EMBL" id="KAL3501192.1"/>
    </source>
</evidence>
<accession>A0ABD2Y0T8</accession>
<dbReference type="Proteomes" id="UP001630127">
    <property type="component" value="Unassembled WGS sequence"/>
</dbReference>
<dbReference type="EMBL" id="JBJUIK010000015">
    <property type="protein sequence ID" value="KAL3501192.1"/>
    <property type="molecule type" value="Genomic_DNA"/>
</dbReference>
<sequence>MVISETEYSVPLSSTSSYGRTIVIHDTPRDQVRVEQSVLETPQTADNDPVDPVQPIPEIVEQPVEQHIPQDNVGTTYSSG</sequence>
<reference evidence="1 2" key="1">
    <citation type="submission" date="2024-11" db="EMBL/GenBank/DDBJ databases">
        <title>A near-complete genome assembly of Cinchona calisaya.</title>
        <authorList>
            <person name="Lian D.C."/>
            <person name="Zhao X.W."/>
            <person name="Wei L."/>
        </authorList>
    </citation>
    <scope>NUCLEOTIDE SEQUENCE [LARGE SCALE GENOMIC DNA]</scope>
    <source>
        <tissue evidence="1">Nenye</tissue>
    </source>
</reference>
<name>A0ABD2Y0T8_9GENT</name>
<proteinExistence type="predicted"/>
<keyword evidence="2" id="KW-1185">Reference proteome</keyword>